<name>A0AAX4NH75_9ARCH</name>
<dbReference type="AlphaFoldDB" id="A0AAX4NH75"/>
<evidence type="ECO:0000313" key="2">
    <source>
        <dbReference type="EMBL" id="WYY00795.1"/>
    </source>
</evidence>
<dbReference type="RefSeq" id="WP_393971124.1">
    <property type="nucleotide sequence ID" value="NZ_CP133772.1"/>
</dbReference>
<organism evidence="2 3">
    <name type="scientific">Oxyplasma meridianum</name>
    <dbReference type="NCBI Taxonomy" id="3073602"/>
    <lineage>
        <taxon>Archaea</taxon>
        <taxon>Methanobacteriati</taxon>
        <taxon>Thermoplasmatota</taxon>
        <taxon>Thermoplasmata</taxon>
        <taxon>Thermoplasmatales</taxon>
        <taxon>Thermoplasmataceae</taxon>
        <taxon>Oxyplasma</taxon>
    </lineage>
</organism>
<gene>
    <name evidence="2" type="ORF">OXIME_001379</name>
</gene>
<keyword evidence="3" id="KW-1185">Reference proteome</keyword>
<dbReference type="GeneID" id="95968116"/>
<evidence type="ECO:0000256" key="1">
    <source>
        <dbReference type="SAM" id="MobiDB-lite"/>
    </source>
</evidence>
<sequence>MMKAIPIKNGFPEYTPMEIGDLPKIGTSSHTNEKPTALDGGMALR</sequence>
<protein>
    <submittedName>
        <fullName evidence="2">Uncharacterized protein</fullName>
    </submittedName>
</protein>
<evidence type="ECO:0000313" key="3">
    <source>
        <dbReference type="Proteomes" id="UP001451606"/>
    </source>
</evidence>
<feature type="region of interest" description="Disordered" evidence="1">
    <location>
        <begin position="22"/>
        <end position="45"/>
    </location>
</feature>
<accession>A0AAX4NH75</accession>
<dbReference type="EMBL" id="CP133772">
    <property type="protein sequence ID" value="WYY00795.1"/>
    <property type="molecule type" value="Genomic_DNA"/>
</dbReference>
<proteinExistence type="predicted"/>
<reference evidence="2 3" key="1">
    <citation type="submission" date="2023-09" db="EMBL/GenBank/DDBJ databases">
        <authorList>
            <person name="Golyshina O.V."/>
            <person name="Lunev E.A."/>
            <person name="Bargiela R."/>
            <person name="Gaines M.C."/>
            <person name="Daum B."/>
            <person name="Bale N.J."/>
            <person name="Koenen M."/>
            <person name="Sinninghe Damst J.S."/>
            <person name="Yakimov M."/>
            <person name="Golyshin P.N."/>
        </authorList>
    </citation>
    <scope>NUCLEOTIDE SEQUENCE [LARGE SCALE GENOMIC DNA]</scope>
    <source>
        <strain evidence="2 3">M1</strain>
    </source>
</reference>
<dbReference type="KEGG" id="omr:OXIME_001379"/>
<dbReference type="Proteomes" id="UP001451606">
    <property type="component" value="Chromosome"/>
</dbReference>